<feature type="region of interest" description="Disordered" evidence="3">
    <location>
        <begin position="430"/>
        <end position="449"/>
    </location>
</feature>
<dbReference type="GO" id="GO:0005634">
    <property type="term" value="C:nucleus"/>
    <property type="evidence" value="ECO:0007669"/>
    <property type="project" value="UniProtKB-SubCell"/>
</dbReference>
<dbReference type="EMBL" id="AP019871">
    <property type="protein sequence ID" value="BBN13682.1"/>
    <property type="molecule type" value="Genomic_DNA"/>
</dbReference>
<feature type="region of interest" description="Disordered" evidence="3">
    <location>
        <begin position="1010"/>
        <end position="1098"/>
    </location>
</feature>
<dbReference type="PROSITE" id="PS51542">
    <property type="entry name" value="FYRN"/>
    <property type="match status" value="1"/>
</dbReference>
<feature type="compositionally biased region" description="Basic and acidic residues" evidence="3">
    <location>
        <begin position="94"/>
        <end position="113"/>
    </location>
</feature>
<proteinExistence type="predicted"/>
<organism evidence="4 5">
    <name type="scientific">Marchantia polymorpha subsp. ruderalis</name>
    <dbReference type="NCBI Taxonomy" id="1480154"/>
    <lineage>
        <taxon>Eukaryota</taxon>
        <taxon>Viridiplantae</taxon>
        <taxon>Streptophyta</taxon>
        <taxon>Embryophyta</taxon>
        <taxon>Marchantiophyta</taxon>
        <taxon>Marchantiopsida</taxon>
        <taxon>Marchantiidae</taxon>
        <taxon>Marchantiales</taxon>
        <taxon>Marchantiaceae</taxon>
        <taxon>Marchantia</taxon>
    </lineage>
</organism>
<evidence type="ECO:0000256" key="1">
    <source>
        <dbReference type="ARBA" id="ARBA00004123"/>
    </source>
</evidence>
<dbReference type="Pfam" id="PF05965">
    <property type="entry name" value="FYRC"/>
    <property type="match status" value="1"/>
</dbReference>
<feature type="compositionally biased region" description="Basic and acidic residues" evidence="3">
    <location>
        <begin position="788"/>
        <end position="819"/>
    </location>
</feature>
<dbReference type="Pfam" id="PF05964">
    <property type="entry name" value="FYRN"/>
    <property type="match status" value="1"/>
</dbReference>
<feature type="region of interest" description="Disordered" evidence="3">
    <location>
        <begin position="770"/>
        <end position="860"/>
    </location>
</feature>
<dbReference type="InterPro" id="IPR003888">
    <property type="entry name" value="FYrich_N"/>
</dbReference>
<feature type="compositionally biased region" description="Basic and acidic residues" evidence="3">
    <location>
        <begin position="216"/>
        <end position="231"/>
    </location>
</feature>
<dbReference type="Gene3D" id="1.10.10.60">
    <property type="entry name" value="Homeodomain-like"/>
    <property type="match status" value="2"/>
</dbReference>
<dbReference type="EMBL" id="AP019871">
    <property type="protein sequence ID" value="BBN13683.1"/>
    <property type="molecule type" value="Genomic_DNA"/>
</dbReference>
<feature type="compositionally biased region" description="Pro residues" evidence="3">
    <location>
        <begin position="832"/>
        <end position="845"/>
    </location>
</feature>
<feature type="compositionally biased region" description="Basic residues" evidence="3">
    <location>
        <begin position="770"/>
        <end position="780"/>
    </location>
</feature>
<reference evidence="5" key="2">
    <citation type="journal article" date="2020" name="Curr. Biol.">
        <title>Chromatin organization in early land plants reveals an ancestral association between H3K27me3, transposons, and constitutive heterochromatin.</title>
        <authorList>
            <person name="Montgomery S.A."/>
            <person name="Tanizawa Y."/>
            <person name="Galik B."/>
            <person name="Wang N."/>
            <person name="Ito T."/>
            <person name="Mochizuki T."/>
            <person name="Akimcheva S."/>
            <person name="Bowman J.L."/>
            <person name="Cognat V."/>
            <person name="Marechal-Drouard L."/>
            <person name="Ekker H."/>
            <person name="Hong S.F."/>
            <person name="Kohchi T."/>
            <person name="Lin S.S."/>
            <person name="Liu L.D."/>
            <person name="Nakamura Y."/>
            <person name="Valeeva L.R."/>
            <person name="Shakirov E.V."/>
            <person name="Shippen D.E."/>
            <person name="Wei W.L."/>
            <person name="Yagura M."/>
            <person name="Yamaoka S."/>
            <person name="Yamato K.T."/>
            <person name="Liu C."/>
            <person name="Berger F."/>
        </authorList>
    </citation>
    <scope>NUCLEOTIDE SEQUENCE [LARGE SCALE GENOMIC DNA]</scope>
    <source>
        <strain evidence="5">Tak-1</strain>
    </source>
</reference>
<name>A0AAF6BNU8_MARPO</name>
<dbReference type="AlphaFoldDB" id="A0AAF6BNU8"/>
<protein>
    <submittedName>
        <fullName evidence="4">Uncharacterized protein</fullName>
    </submittedName>
</protein>
<gene>
    <name evidence="4" type="ORF">Mp_6g05570</name>
</gene>
<evidence type="ECO:0000256" key="3">
    <source>
        <dbReference type="SAM" id="MobiDB-lite"/>
    </source>
</evidence>
<reference evidence="4" key="1">
    <citation type="journal article" date="2019" name="Curr. Biol.">
        <title>Chromatin organization in early land plants reveals an ancestral association between H3K27me3, transposons, and constitutive heterochromatin.</title>
        <authorList>
            <person name="Montgomery S.A."/>
            <person name="Tanizawa Y."/>
            <person name="Galik B."/>
            <person name="Wang N."/>
            <person name="Ito T."/>
            <person name="Mochizuki T."/>
            <person name="Akimcheva S."/>
            <person name="Bowman J."/>
            <person name="Cognat V."/>
            <person name="Drouard L."/>
            <person name="Ekker H."/>
            <person name="Houng S."/>
            <person name="Kohchi T."/>
            <person name="Lin S."/>
            <person name="Liu L.D."/>
            <person name="Nakamura Y."/>
            <person name="Valeeva L.R."/>
            <person name="Shakirov E.V."/>
            <person name="Shippen D.E."/>
            <person name="Wei W."/>
            <person name="Yagura M."/>
            <person name="Yamaoka S."/>
            <person name="Yamato K.T."/>
            <person name="Liu C."/>
            <person name="Berger F."/>
        </authorList>
    </citation>
    <scope>NUCLEOTIDE SEQUENCE [LARGE SCALE GENOMIC DNA]</scope>
    <source>
        <strain evidence="4">Tak-1</strain>
    </source>
</reference>
<feature type="compositionally biased region" description="Basic and acidic residues" evidence="3">
    <location>
        <begin position="565"/>
        <end position="577"/>
    </location>
</feature>
<feature type="compositionally biased region" description="Acidic residues" evidence="3">
    <location>
        <begin position="712"/>
        <end position="723"/>
    </location>
</feature>
<sequence>MVKQGKGDVEIVPAPVFRFKPLQSQGREFRSVGADDSSTESDDGEGAAHPSMAVERAIPSKYEKAYEKTPVYEKAPGFVSDKRENRPPKSAAKKAKEATEVMEKAREVLRDATRSSSSQTRSLSPQDGSSGDLVDDAANVEEQPPEWEARRVMLKELAGFYRSELIGHCRELVTLQRQWKSELPVTVAVPVTVHPEAIAIVGAAKPVRVNVRKSKGKDSKGAKGGRGDDNLMVHSRGPVKLPIRRRIAWRANEREALRRGLLSFGLGRADKVRDVMASLLKELRHGIGDIADCCWEFLRCCAIHADAKEIVEYSHKRYAAHKELDLESGQELSERVGVFEKTDKSSTLWLRRLRLLDSLQEVIRLCSTKESRELAYRAIDSVKDASVPSEWWSRDADLALLYGIYKHGFGNYDLIRNDEEFRDAFRSKKSKKLGNGENTDSEDDLQTPLSGRHDMLSEAFWPDAQVLTRRLKRLVDHIIRSSQMPPKPAKGSASARSGEDTPWSKRERLELIKLLMRWGAPMLPGPVPKLNWQFFRDVTSSAPLRRRKDSSLEAGYQELMNDMRDYLEGPDGLDKTGAKRKNRAPKGPKGESSAGADEQPAKASVLTYKTAVRLKERLEILDTLRLGVESVRGDWAALGFTPHQHTHDLPRWWTAGEHDRALTLGVLKHGVGSWEAIFADASLGFDPDAGAGVMPGRGGGGGGGGAGGEASEKDDSDDENTDEDHEREPKPRPAGAKLLGAGGPAPLNVPSPTACIKRLKFVANVLRRAFKKPKPKRKRPAPAPAPETVKEVELMRENVRGQKRPAPERDREREREGGESGRAPKRPKYVAPAPPPPPSPSPSPSPTAVEAEEESTEMEYDIERDEQGYPLLPLQLTETLTLVDLGSVDPDNPRVFHRDPFVYPLGYVAERDYPSMVNPSETTMYTCSILDGHDRPVFQVTPSDVPELTVQKESPQGVWTVVFAAVNRLSKDPHRDRHNPSGVEMFGLSHPVVVQLIQEQIVAGARDYRHYRQPPPQRAPELSSYRREPVTELEVPNSSRDKKKGKDKQQQQQSRSSGKKRQEETPPAPPPPPAASRRPVPHKVELDLNSDPDDEDTE</sequence>
<dbReference type="PANTHER" id="PTHR45623">
    <property type="entry name" value="CHROMODOMAIN-HELICASE-DNA-BINDING PROTEIN 3-RELATED-RELATED"/>
    <property type="match status" value="1"/>
</dbReference>
<evidence type="ECO:0000256" key="2">
    <source>
        <dbReference type="ARBA" id="ARBA00023242"/>
    </source>
</evidence>
<feature type="region of interest" description="Disordered" evidence="3">
    <location>
        <begin position="692"/>
        <end position="745"/>
    </location>
</feature>
<feature type="region of interest" description="Disordered" evidence="3">
    <location>
        <begin position="20"/>
        <end position="60"/>
    </location>
</feature>
<evidence type="ECO:0000313" key="4">
    <source>
        <dbReference type="EMBL" id="BBN13682.1"/>
    </source>
</evidence>
<feature type="compositionally biased region" description="Low complexity" evidence="3">
    <location>
        <begin position="114"/>
        <end position="124"/>
    </location>
</feature>
<accession>A0AAF6BNU8</accession>
<feature type="compositionally biased region" description="Gly residues" evidence="3">
    <location>
        <begin position="693"/>
        <end position="708"/>
    </location>
</feature>
<feature type="region of interest" description="Disordered" evidence="3">
    <location>
        <begin position="478"/>
        <end position="502"/>
    </location>
</feature>
<dbReference type="Gene3D" id="3.30.160.360">
    <property type="match status" value="1"/>
</dbReference>
<feature type="compositionally biased region" description="Acidic residues" evidence="3">
    <location>
        <begin position="850"/>
        <end position="860"/>
    </location>
</feature>
<feature type="region of interest" description="Disordered" evidence="3">
    <location>
        <begin position="565"/>
        <end position="601"/>
    </location>
</feature>
<feature type="region of interest" description="Disordered" evidence="3">
    <location>
        <begin position="73"/>
        <end position="135"/>
    </location>
</feature>
<dbReference type="InterPro" id="IPR003889">
    <property type="entry name" value="FYrich_C"/>
</dbReference>
<keyword evidence="2" id="KW-0539">Nucleus</keyword>
<feature type="region of interest" description="Disordered" evidence="3">
    <location>
        <begin position="212"/>
        <end position="234"/>
    </location>
</feature>
<evidence type="ECO:0000313" key="5">
    <source>
        <dbReference type="Proteomes" id="UP001162541"/>
    </source>
</evidence>
<dbReference type="SMART" id="SM00542">
    <property type="entry name" value="FYRC"/>
    <property type="match status" value="1"/>
</dbReference>
<dbReference type="Proteomes" id="UP001162541">
    <property type="component" value="Chromosome 6"/>
</dbReference>
<feature type="compositionally biased region" description="Acidic residues" evidence="3">
    <location>
        <begin position="1088"/>
        <end position="1098"/>
    </location>
</feature>
<dbReference type="GO" id="GO:0140993">
    <property type="term" value="F:histone modifying activity"/>
    <property type="evidence" value="ECO:0007669"/>
    <property type="project" value="UniProtKB-ARBA"/>
</dbReference>
<comment type="subcellular location">
    <subcellularLocation>
        <location evidence="1">Nucleus</location>
    </subcellularLocation>
</comment>
<dbReference type="PROSITE" id="PS51543">
    <property type="entry name" value="FYRC"/>
    <property type="match status" value="1"/>
</dbReference>